<keyword evidence="2 11" id="KW-0645">Protease</keyword>
<dbReference type="InterPro" id="IPR027268">
    <property type="entry name" value="Peptidase_M4/M1_CTD_sf"/>
</dbReference>
<protein>
    <submittedName>
        <fullName evidence="11">Zn-dependent metalloprotease</fullName>
    </submittedName>
</protein>
<dbReference type="Proteomes" id="UP000542210">
    <property type="component" value="Unassembled WGS sequence"/>
</dbReference>
<dbReference type="GO" id="GO:0004222">
    <property type="term" value="F:metalloendopeptidase activity"/>
    <property type="evidence" value="ECO:0007669"/>
    <property type="project" value="InterPro"/>
</dbReference>
<dbReference type="Gene3D" id="1.10.390.10">
    <property type="entry name" value="Neutral Protease Domain 2"/>
    <property type="match status" value="1"/>
</dbReference>
<keyword evidence="7 11" id="KW-0482">Metalloprotease</keyword>
<dbReference type="GO" id="GO:0006508">
    <property type="term" value="P:proteolysis"/>
    <property type="evidence" value="ECO:0007669"/>
    <property type="project" value="UniProtKB-KW"/>
</dbReference>
<evidence type="ECO:0000313" key="12">
    <source>
        <dbReference type="Proteomes" id="UP000542210"/>
    </source>
</evidence>
<evidence type="ECO:0000256" key="9">
    <source>
        <dbReference type="SAM" id="SignalP"/>
    </source>
</evidence>
<dbReference type="AlphaFoldDB" id="A0A7W7D7P4"/>
<dbReference type="Gene3D" id="3.40.630.10">
    <property type="entry name" value="Zn peptidases"/>
    <property type="match status" value="1"/>
</dbReference>
<feature type="region of interest" description="Disordered" evidence="8">
    <location>
        <begin position="943"/>
        <end position="962"/>
    </location>
</feature>
<reference evidence="11 12" key="1">
    <citation type="submission" date="2020-08" db="EMBL/GenBank/DDBJ databases">
        <title>Sequencing the genomes of 1000 actinobacteria strains.</title>
        <authorList>
            <person name="Klenk H.-P."/>
        </authorList>
    </citation>
    <scope>NUCLEOTIDE SEQUENCE [LARGE SCALE GENOMIC DNA]</scope>
    <source>
        <strain evidence="11 12">DSM 45784</strain>
    </source>
</reference>
<dbReference type="GO" id="GO:0004252">
    <property type="term" value="F:serine-type endopeptidase activity"/>
    <property type="evidence" value="ECO:0007669"/>
    <property type="project" value="InterPro"/>
</dbReference>
<evidence type="ECO:0000313" key="11">
    <source>
        <dbReference type="EMBL" id="MBB4701536.1"/>
    </source>
</evidence>
<dbReference type="GO" id="GO:0046872">
    <property type="term" value="F:metal ion binding"/>
    <property type="evidence" value="ECO:0007669"/>
    <property type="project" value="UniProtKB-KW"/>
</dbReference>
<comment type="similarity">
    <text evidence="1">Belongs to the peptidase M28 family. M28A subfamily.</text>
</comment>
<dbReference type="InterPro" id="IPR002884">
    <property type="entry name" value="P_dom"/>
</dbReference>
<dbReference type="Pfam" id="PF01447">
    <property type="entry name" value="Peptidase_M4"/>
    <property type="match status" value="1"/>
</dbReference>
<dbReference type="InterPro" id="IPR001570">
    <property type="entry name" value="Peptidase_M4_C_domain"/>
</dbReference>
<dbReference type="Pfam" id="PF04389">
    <property type="entry name" value="Peptidase_M28"/>
    <property type="match status" value="1"/>
</dbReference>
<evidence type="ECO:0000256" key="1">
    <source>
        <dbReference type="ARBA" id="ARBA00005957"/>
    </source>
</evidence>
<organism evidence="11 12">
    <name type="scientific">Sphaerisporangium siamense</name>
    <dbReference type="NCBI Taxonomy" id="795645"/>
    <lineage>
        <taxon>Bacteria</taxon>
        <taxon>Bacillati</taxon>
        <taxon>Actinomycetota</taxon>
        <taxon>Actinomycetes</taxon>
        <taxon>Streptosporangiales</taxon>
        <taxon>Streptosporangiaceae</taxon>
        <taxon>Sphaerisporangium</taxon>
    </lineage>
</organism>
<evidence type="ECO:0000256" key="2">
    <source>
        <dbReference type="ARBA" id="ARBA00022670"/>
    </source>
</evidence>
<evidence type="ECO:0000256" key="8">
    <source>
        <dbReference type="SAM" id="MobiDB-lite"/>
    </source>
</evidence>
<keyword evidence="3" id="KW-0479">Metal-binding</keyword>
<feature type="region of interest" description="Disordered" evidence="8">
    <location>
        <begin position="342"/>
        <end position="361"/>
    </location>
</feature>
<dbReference type="CDD" id="cd03876">
    <property type="entry name" value="M28_SGAP_like"/>
    <property type="match status" value="1"/>
</dbReference>
<dbReference type="EMBL" id="JACHND010000001">
    <property type="protein sequence ID" value="MBB4701536.1"/>
    <property type="molecule type" value="Genomic_DNA"/>
</dbReference>
<feature type="region of interest" description="Disordered" evidence="8">
    <location>
        <begin position="972"/>
        <end position="1001"/>
    </location>
</feature>
<dbReference type="SUPFAM" id="SSF55486">
    <property type="entry name" value="Metalloproteases ('zincins'), catalytic domain"/>
    <property type="match status" value="1"/>
</dbReference>
<feature type="domain" description="P/Homo B" evidence="10">
    <location>
        <begin position="1035"/>
        <end position="1152"/>
    </location>
</feature>
<dbReference type="PANTHER" id="PTHR33794">
    <property type="entry name" value="BACILLOLYSIN"/>
    <property type="match status" value="1"/>
</dbReference>
<keyword evidence="4 9" id="KW-0732">Signal</keyword>
<evidence type="ECO:0000256" key="4">
    <source>
        <dbReference type="ARBA" id="ARBA00022729"/>
    </source>
</evidence>
<accession>A0A7W7D7P4</accession>
<dbReference type="CDD" id="cd09597">
    <property type="entry name" value="M4_TLP"/>
    <property type="match status" value="1"/>
</dbReference>
<keyword evidence="6" id="KW-0862">Zinc</keyword>
<dbReference type="InterPro" id="IPR050728">
    <property type="entry name" value="Zinc_Metalloprotease_M4"/>
</dbReference>
<sequence>MKPPNNSRAMLAAGVAAAVVAGALTVPALASAAPPANPSPKITDPKALAVASADRAAASGLDELKKGPEESYVRAGVASGPGGMQYVSYERTFKGLPLVGGDAVVVTDAAGRIRDTTGANGPTPRDLPIVPQVSPEKAAAVARARLTRVAETGTPRLVVLAWGGKFRLTWEVAVSGVAKGRPSSQQVYVDARTGKYADSSESVWAGTGNGNHNGQVTIDTGRSGTSYTLTDPNRPGLSCGGQSGGAYTKSSDTWGNGSGTDLETACVDVMYAAQREWDMLKDWLNRNGVNGSGRTYPARVGLQEVNAFFYGSYTSFGRNQAGNKQLTSIDVVAHEYGHGVFQDTPGGAGSQNDNERGGLNESTGDIFGALTEAYANNAKDTPDYTVGEMVNLSGNGPIRNMYNPSLVNRDPNCYSSSIPNTEVHAAAGPQNHWFYLLAEGSAPGGGKPSSPVCSGGAVTGIGVQKAGKIFMGALMRKGSTWRHATVRSASIAAAVELYGNGTECVTVKAAWSAVSVPAGAGEPSCQAGPADQDFSLTLNPPSGSVQPGRQATTTVATQTTVGTAQTVSLTASGLPSGATASFSPASVTSGGSSTLTISTSSNTPIGSYTVTVTGRGNGTGSPSHTASYALTVANGPGPGTPPPDISLDNVKRHLQQFQTIASVNGGNRRSTSAGYSQSVLYVEHLLSEAGYTVTRNNCTGCTAGAGPNLIADWPGGDANQVVMSGAHLDSVQAGPGVNDNASGSAALLEVALTLAAKNPAMLKHVRFGWWTDEEQGLNGSKSYVNALSSTERSKIKVYFNYDMVGSPNGGYFINNINTAAATELKAFYTALNLQPEENTEGADRSDDASFRNAGIATSGVAAGASATKTSAQATKWGGTANRAFDSCYHQACDTTTNINDTVLDRASDAAAYAIWKQAVGDDPGPSPSPSPTGDRDFAVSVNPSSGTVRAGQQATATVSTTTTAGDAQTVNLSASVSPSGPSVGVSPSQVGSGGSATLTVSTSSTTPAGSYIVTVTGAGETGTRTATFGLTVSGVGGDRVFTNDADFAITDNGYAFSPVESTATGQAASPVKVTATVNHPCSESLSVWLLPPGGSEFIPVKDMEFGSCTPWSGPRSFDVPADFPASGSWYLLVMDNLQDGNTGTLDTWSIAL</sequence>
<evidence type="ECO:0000259" key="10">
    <source>
        <dbReference type="PROSITE" id="PS51829"/>
    </source>
</evidence>
<dbReference type="InterPro" id="IPR041756">
    <property type="entry name" value="M28_SGAP-like"/>
</dbReference>
<evidence type="ECO:0000256" key="7">
    <source>
        <dbReference type="ARBA" id="ARBA00023049"/>
    </source>
</evidence>
<dbReference type="InterPro" id="IPR011096">
    <property type="entry name" value="FTP_domain"/>
</dbReference>
<dbReference type="InterPro" id="IPR013856">
    <property type="entry name" value="Peptidase_M4_domain"/>
</dbReference>
<dbReference type="Gene3D" id="3.10.170.10">
    <property type="match status" value="1"/>
</dbReference>
<feature type="signal peptide" evidence="9">
    <location>
        <begin position="1"/>
        <end position="32"/>
    </location>
</feature>
<dbReference type="PANTHER" id="PTHR33794:SF1">
    <property type="entry name" value="BACILLOLYSIN"/>
    <property type="match status" value="1"/>
</dbReference>
<evidence type="ECO:0000256" key="6">
    <source>
        <dbReference type="ARBA" id="ARBA00022833"/>
    </source>
</evidence>
<keyword evidence="5" id="KW-0378">Hydrolase</keyword>
<feature type="compositionally biased region" description="Low complexity" evidence="8">
    <location>
        <begin position="950"/>
        <end position="962"/>
    </location>
</feature>
<feature type="chain" id="PRO_5031512012" evidence="9">
    <location>
        <begin position="33"/>
        <end position="1152"/>
    </location>
</feature>
<dbReference type="PROSITE" id="PS51829">
    <property type="entry name" value="P_HOMO_B"/>
    <property type="match status" value="1"/>
</dbReference>
<dbReference type="GO" id="GO:0004177">
    <property type="term" value="F:aminopeptidase activity"/>
    <property type="evidence" value="ECO:0007669"/>
    <property type="project" value="InterPro"/>
</dbReference>
<dbReference type="RefSeq" id="WP_239123054.1">
    <property type="nucleotide sequence ID" value="NZ_BOOV01000016.1"/>
</dbReference>
<proteinExistence type="inferred from homology"/>
<evidence type="ECO:0000256" key="3">
    <source>
        <dbReference type="ARBA" id="ARBA00022723"/>
    </source>
</evidence>
<comment type="caution">
    <text evidence="11">The sequence shown here is derived from an EMBL/GenBank/DDBJ whole genome shotgun (WGS) entry which is preliminary data.</text>
</comment>
<gene>
    <name evidence="11" type="ORF">BJ982_003080</name>
</gene>
<dbReference type="FunFam" id="3.40.630.10:FF:000066">
    <property type="entry name" value="M28 family peptidase"/>
    <property type="match status" value="1"/>
</dbReference>
<dbReference type="Pfam" id="PF07504">
    <property type="entry name" value="FTP"/>
    <property type="match status" value="1"/>
</dbReference>
<dbReference type="Pfam" id="PF02868">
    <property type="entry name" value="Peptidase_M4_C"/>
    <property type="match status" value="1"/>
</dbReference>
<dbReference type="SUPFAM" id="SSF53187">
    <property type="entry name" value="Zn-dependent exopeptidases"/>
    <property type="match status" value="1"/>
</dbReference>
<keyword evidence="12" id="KW-1185">Reference proteome</keyword>
<evidence type="ECO:0000256" key="5">
    <source>
        <dbReference type="ARBA" id="ARBA00022801"/>
    </source>
</evidence>
<name>A0A7W7D7P4_9ACTN</name>
<dbReference type="InterPro" id="IPR007484">
    <property type="entry name" value="Peptidase_M28"/>
</dbReference>